<dbReference type="EMBL" id="LXQA010794775">
    <property type="protein sequence ID" value="MCI71357.1"/>
    <property type="molecule type" value="Genomic_DNA"/>
</dbReference>
<dbReference type="AlphaFoldDB" id="A0A392UET8"/>
<dbReference type="Proteomes" id="UP000265520">
    <property type="component" value="Unassembled WGS sequence"/>
</dbReference>
<reference evidence="1 2" key="1">
    <citation type="journal article" date="2018" name="Front. Plant Sci.">
        <title>Red Clover (Trifolium pratense) and Zigzag Clover (T. medium) - A Picture of Genomic Similarities and Differences.</title>
        <authorList>
            <person name="Dluhosova J."/>
            <person name="Istvanek J."/>
            <person name="Nedelnik J."/>
            <person name="Repkova J."/>
        </authorList>
    </citation>
    <scope>NUCLEOTIDE SEQUENCE [LARGE SCALE GENOMIC DNA]</scope>
    <source>
        <strain evidence="2">cv. 10/8</strain>
        <tissue evidence="1">Leaf</tissue>
    </source>
</reference>
<protein>
    <submittedName>
        <fullName evidence="1">Uncharacterized protein</fullName>
    </submittedName>
</protein>
<proteinExistence type="predicted"/>
<feature type="non-terminal residue" evidence="1">
    <location>
        <position position="1"/>
    </location>
</feature>
<sequence length="32" mass="3552">CNGDVTCYYDKHLGLVLRAKWMPPRAKTNSGG</sequence>
<organism evidence="1 2">
    <name type="scientific">Trifolium medium</name>
    <dbReference type="NCBI Taxonomy" id="97028"/>
    <lineage>
        <taxon>Eukaryota</taxon>
        <taxon>Viridiplantae</taxon>
        <taxon>Streptophyta</taxon>
        <taxon>Embryophyta</taxon>
        <taxon>Tracheophyta</taxon>
        <taxon>Spermatophyta</taxon>
        <taxon>Magnoliopsida</taxon>
        <taxon>eudicotyledons</taxon>
        <taxon>Gunneridae</taxon>
        <taxon>Pentapetalae</taxon>
        <taxon>rosids</taxon>
        <taxon>fabids</taxon>
        <taxon>Fabales</taxon>
        <taxon>Fabaceae</taxon>
        <taxon>Papilionoideae</taxon>
        <taxon>50 kb inversion clade</taxon>
        <taxon>NPAAA clade</taxon>
        <taxon>Hologalegina</taxon>
        <taxon>IRL clade</taxon>
        <taxon>Trifolieae</taxon>
        <taxon>Trifolium</taxon>
    </lineage>
</organism>
<keyword evidence="2" id="KW-1185">Reference proteome</keyword>
<evidence type="ECO:0000313" key="1">
    <source>
        <dbReference type="EMBL" id="MCI71357.1"/>
    </source>
</evidence>
<evidence type="ECO:0000313" key="2">
    <source>
        <dbReference type="Proteomes" id="UP000265520"/>
    </source>
</evidence>
<name>A0A392UET8_9FABA</name>
<comment type="caution">
    <text evidence="1">The sequence shown here is derived from an EMBL/GenBank/DDBJ whole genome shotgun (WGS) entry which is preliminary data.</text>
</comment>
<accession>A0A392UET8</accession>